<feature type="transmembrane region" description="Helical" evidence="2">
    <location>
        <begin position="83"/>
        <end position="105"/>
    </location>
</feature>
<dbReference type="EMBL" id="CP036426">
    <property type="protein sequence ID" value="QDV39068.1"/>
    <property type="molecule type" value="Genomic_DNA"/>
</dbReference>
<evidence type="ECO:0000313" key="4">
    <source>
        <dbReference type="Proteomes" id="UP000317835"/>
    </source>
</evidence>
<dbReference type="RefSeq" id="WP_145278068.1">
    <property type="nucleotide sequence ID" value="NZ_CP036426.1"/>
</dbReference>
<evidence type="ECO:0000256" key="1">
    <source>
        <dbReference type="SAM" id="MobiDB-lite"/>
    </source>
</evidence>
<protein>
    <submittedName>
        <fullName evidence="3">Uncharacterized protein</fullName>
    </submittedName>
</protein>
<dbReference type="AlphaFoldDB" id="A0A518HDZ1"/>
<keyword evidence="2" id="KW-1133">Transmembrane helix</keyword>
<name>A0A518HDZ1_9BACT</name>
<gene>
    <name evidence="3" type="ORF">ElP_70310</name>
</gene>
<keyword evidence="4" id="KW-1185">Reference proteome</keyword>
<dbReference type="OrthoDB" id="283082at2"/>
<evidence type="ECO:0000256" key="2">
    <source>
        <dbReference type="SAM" id="Phobius"/>
    </source>
</evidence>
<keyword evidence="2" id="KW-0812">Transmembrane</keyword>
<accession>A0A518HDZ1</accession>
<organism evidence="3 4">
    <name type="scientific">Tautonia plasticadhaerens</name>
    <dbReference type="NCBI Taxonomy" id="2527974"/>
    <lineage>
        <taxon>Bacteria</taxon>
        <taxon>Pseudomonadati</taxon>
        <taxon>Planctomycetota</taxon>
        <taxon>Planctomycetia</taxon>
        <taxon>Isosphaerales</taxon>
        <taxon>Isosphaeraceae</taxon>
        <taxon>Tautonia</taxon>
    </lineage>
</organism>
<feature type="region of interest" description="Disordered" evidence="1">
    <location>
        <begin position="226"/>
        <end position="251"/>
    </location>
</feature>
<sequence length="251" mass="27198">MIPMNCPNCGSHGEIPLDRLNSRLKCRKCGTMFYMDETGSIMLGDPGALKGRKKGRKANARPALDFDFDVARMIKDIPKPVKLGVLGVAMLAMLGYGASALMASFTVPADVEGRSAHVGRLFVDNELDLLREFAAPGTADDLAAWHEAMRPKLNYEGPRRRPKDVRISAALIKADDTSARSFLSMIVTFAPPPPPSTTPAPDAPKNTLTLSLIWSKHEGDWLVDGSKTLAEATNPPPPTRPRGYAGGGRRY</sequence>
<keyword evidence="2" id="KW-0472">Membrane</keyword>
<dbReference type="KEGG" id="tpla:ElP_70310"/>
<proteinExistence type="predicted"/>
<evidence type="ECO:0000313" key="3">
    <source>
        <dbReference type="EMBL" id="QDV39068.1"/>
    </source>
</evidence>
<dbReference type="Proteomes" id="UP000317835">
    <property type="component" value="Chromosome"/>
</dbReference>
<reference evidence="3 4" key="1">
    <citation type="submission" date="2019-02" db="EMBL/GenBank/DDBJ databases">
        <title>Deep-cultivation of Planctomycetes and their phenomic and genomic characterization uncovers novel biology.</title>
        <authorList>
            <person name="Wiegand S."/>
            <person name="Jogler M."/>
            <person name="Boedeker C."/>
            <person name="Pinto D."/>
            <person name="Vollmers J."/>
            <person name="Rivas-Marin E."/>
            <person name="Kohn T."/>
            <person name="Peeters S.H."/>
            <person name="Heuer A."/>
            <person name="Rast P."/>
            <person name="Oberbeckmann S."/>
            <person name="Bunk B."/>
            <person name="Jeske O."/>
            <person name="Meyerdierks A."/>
            <person name="Storesund J.E."/>
            <person name="Kallscheuer N."/>
            <person name="Luecker S."/>
            <person name="Lage O.M."/>
            <person name="Pohl T."/>
            <person name="Merkel B.J."/>
            <person name="Hornburger P."/>
            <person name="Mueller R.-W."/>
            <person name="Bruemmer F."/>
            <person name="Labrenz M."/>
            <person name="Spormann A.M."/>
            <person name="Op den Camp H."/>
            <person name="Overmann J."/>
            <person name="Amann R."/>
            <person name="Jetten M.S.M."/>
            <person name="Mascher T."/>
            <person name="Medema M.H."/>
            <person name="Devos D.P."/>
            <person name="Kaster A.-K."/>
            <person name="Ovreas L."/>
            <person name="Rohde M."/>
            <person name="Galperin M.Y."/>
            <person name="Jogler C."/>
        </authorList>
    </citation>
    <scope>NUCLEOTIDE SEQUENCE [LARGE SCALE GENOMIC DNA]</scope>
    <source>
        <strain evidence="3 4">ElP</strain>
    </source>
</reference>